<keyword evidence="4 7" id="KW-0560">Oxidoreductase</keyword>
<dbReference type="Pfam" id="PF01266">
    <property type="entry name" value="DAO"/>
    <property type="match status" value="1"/>
</dbReference>
<keyword evidence="3" id="KW-0274">FAD</keyword>
<dbReference type="InterPro" id="IPR031656">
    <property type="entry name" value="DAO_C"/>
</dbReference>
<sequence>MGHAFDLLVIGGGINGAGIARDAAGRGLSTCLVERGDLAGGTSSNSSKLVHGGLRYLEHYEFRLVREALAEREVLLRIAPHIVWPMRFVLPHRAEMRPRWLIRAGLFLYDHLARRVSLPGAEGLDFRTHPYGAPLSPAIANGFAYSDCWVEDSRLVVLNAKDAARRGATIRTRTAFVDAARDADGWTVRLRAGDGAEETLRAKALVNAAGPWVMAAQDATHAKRAGSVRLIRGSHIVLPALYEGEQAYILQNDDRRVVFVIPYQGRFSLVGTTDVPHEGDAATAHCTPEEAAYLCAAVSRQFRRAVTPAEIVWSYSGVRPLYDDGSDDPSAITRDYVLKLDDSAAPLLSIYGGKITTYRRLAEEAVEKLAHALGRQAPAWTAGAALPGGDFGGRDLPGYETEIAARFPWLPAPLRARLVRAYGSEVPDLLGEAASLADLGQDHGAGLTQREVDWLMREEWARTAEDILWRRSRLGLHMTPEQREALAAVI</sequence>
<evidence type="ECO:0000259" key="5">
    <source>
        <dbReference type="Pfam" id="PF01266"/>
    </source>
</evidence>
<dbReference type="PANTHER" id="PTHR11985">
    <property type="entry name" value="GLYCEROL-3-PHOSPHATE DEHYDROGENASE"/>
    <property type="match status" value="1"/>
</dbReference>
<accession>A0ABS6H0S5</accession>
<proteinExistence type="predicted"/>
<dbReference type="InterPro" id="IPR000447">
    <property type="entry name" value="G3P_DH_FAD-dep"/>
</dbReference>
<dbReference type="EMBL" id="JAERQM010000001">
    <property type="protein sequence ID" value="MBU8542266.1"/>
    <property type="molecule type" value="Genomic_DNA"/>
</dbReference>
<gene>
    <name evidence="7" type="primary">glpD</name>
    <name evidence="7" type="ORF">JJQ90_01030</name>
</gene>
<evidence type="ECO:0000259" key="6">
    <source>
        <dbReference type="Pfam" id="PF16901"/>
    </source>
</evidence>
<comment type="cofactor">
    <cofactor evidence="1">
        <name>FAD</name>
        <dbReference type="ChEBI" id="CHEBI:57692"/>
    </cofactor>
</comment>
<dbReference type="InterPro" id="IPR006076">
    <property type="entry name" value="FAD-dep_OxRdtase"/>
</dbReference>
<protein>
    <submittedName>
        <fullName evidence="7">Glycerol-3-phosphate dehydrogenase</fullName>
        <ecNumber evidence="7">1.1.5.3</ecNumber>
    </submittedName>
</protein>
<dbReference type="PANTHER" id="PTHR11985:SF15">
    <property type="entry name" value="GLYCEROL-3-PHOSPHATE DEHYDROGENASE, MITOCHONDRIAL"/>
    <property type="match status" value="1"/>
</dbReference>
<reference evidence="7 8" key="1">
    <citation type="submission" date="2021-01" db="EMBL/GenBank/DDBJ databases">
        <title>Roseomonas sp. nov, a bacterium isolated from an oil production mixture in Yumen Oilfield.</title>
        <authorList>
            <person name="Wu D."/>
        </authorList>
    </citation>
    <scope>NUCLEOTIDE SEQUENCE [LARGE SCALE GENOMIC DNA]</scope>
    <source>
        <strain evidence="7 8">ROY-5-3</strain>
    </source>
</reference>
<evidence type="ECO:0000313" key="8">
    <source>
        <dbReference type="Proteomes" id="UP000689967"/>
    </source>
</evidence>
<organism evidence="7 8">
    <name type="scientific">Falsiroseomonas oleicola</name>
    <dbReference type="NCBI Taxonomy" id="2801474"/>
    <lineage>
        <taxon>Bacteria</taxon>
        <taxon>Pseudomonadati</taxon>
        <taxon>Pseudomonadota</taxon>
        <taxon>Alphaproteobacteria</taxon>
        <taxon>Acetobacterales</taxon>
        <taxon>Roseomonadaceae</taxon>
        <taxon>Falsiroseomonas</taxon>
    </lineage>
</organism>
<dbReference type="PROSITE" id="PS00977">
    <property type="entry name" value="FAD_G3PDH_1"/>
    <property type="match status" value="1"/>
</dbReference>
<feature type="domain" description="FAD dependent oxidoreductase" evidence="5">
    <location>
        <begin position="6"/>
        <end position="359"/>
    </location>
</feature>
<evidence type="ECO:0000256" key="2">
    <source>
        <dbReference type="ARBA" id="ARBA00022630"/>
    </source>
</evidence>
<keyword evidence="8" id="KW-1185">Reference proteome</keyword>
<dbReference type="PROSITE" id="PS00978">
    <property type="entry name" value="FAD_G3PDH_2"/>
    <property type="match status" value="1"/>
</dbReference>
<evidence type="ECO:0000256" key="3">
    <source>
        <dbReference type="ARBA" id="ARBA00022827"/>
    </source>
</evidence>
<dbReference type="EC" id="1.1.5.3" evidence="7"/>
<dbReference type="RefSeq" id="WP_216872619.1">
    <property type="nucleotide sequence ID" value="NZ_JAERQM010000001.1"/>
</dbReference>
<dbReference type="GO" id="GO:0004368">
    <property type="term" value="F:glycerol-3-phosphate dehydrogenase (quinone) activity"/>
    <property type="evidence" value="ECO:0007669"/>
    <property type="project" value="UniProtKB-EC"/>
</dbReference>
<name>A0ABS6H0S5_9PROT</name>
<dbReference type="NCBIfam" id="NF009906">
    <property type="entry name" value="PRK13369.1"/>
    <property type="match status" value="1"/>
</dbReference>
<evidence type="ECO:0000313" key="7">
    <source>
        <dbReference type="EMBL" id="MBU8542266.1"/>
    </source>
</evidence>
<evidence type="ECO:0000256" key="1">
    <source>
        <dbReference type="ARBA" id="ARBA00001974"/>
    </source>
</evidence>
<dbReference type="Pfam" id="PF16901">
    <property type="entry name" value="DAO_C"/>
    <property type="match status" value="1"/>
</dbReference>
<dbReference type="NCBIfam" id="NF008899">
    <property type="entry name" value="PRK12266.1"/>
    <property type="match status" value="1"/>
</dbReference>
<keyword evidence="2" id="KW-0285">Flavoprotein</keyword>
<dbReference type="Proteomes" id="UP000689967">
    <property type="component" value="Unassembled WGS sequence"/>
</dbReference>
<feature type="domain" description="Alpha-glycerophosphate oxidase C-terminal" evidence="6">
    <location>
        <begin position="381"/>
        <end position="490"/>
    </location>
</feature>
<comment type="caution">
    <text evidence="7">The sequence shown here is derived from an EMBL/GenBank/DDBJ whole genome shotgun (WGS) entry which is preliminary data.</text>
</comment>
<evidence type="ECO:0000256" key="4">
    <source>
        <dbReference type="ARBA" id="ARBA00023002"/>
    </source>
</evidence>